<dbReference type="PANTHER" id="PTHR10424:SF81">
    <property type="entry name" value="ERVV2 PROTEIN"/>
    <property type="match status" value="1"/>
</dbReference>
<evidence type="ECO:0000256" key="11">
    <source>
        <dbReference type="ARBA" id="ARBA00022759"/>
    </source>
</evidence>
<dbReference type="Gene3D" id="1.10.287.210">
    <property type="match status" value="1"/>
</dbReference>
<keyword evidence="13" id="KW-1043">Host membrane</keyword>
<evidence type="ECO:0000256" key="18">
    <source>
        <dbReference type="ARBA" id="ARBA00023139"/>
    </source>
</evidence>
<dbReference type="Proteomes" id="UP000269221">
    <property type="component" value="Unassembled WGS sequence"/>
</dbReference>
<evidence type="ECO:0000256" key="15">
    <source>
        <dbReference type="ARBA" id="ARBA00022989"/>
    </source>
</evidence>
<dbReference type="GO" id="GO:0015074">
    <property type="term" value="P:DNA integration"/>
    <property type="evidence" value="ECO:0007669"/>
    <property type="project" value="UniProtKB-KW"/>
</dbReference>
<keyword evidence="11" id="KW-0255">Endonuclease</keyword>
<feature type="region of interest" description="Disordered" evidence="23">
    <location>
        <begin position="309"/>
        <end position="350"/>
    </location>
</feature>
<keyword evidence="9" id="KW-0540">Nuclease</keyword>
<proteinExistence type="predicted"/>
<keyword evidence="15 24" id="KW-1133">Transmembrane helix</keyword>
<dbReference type="GO" id="GO:0004519">
    <property type="term" value="F:endonuclease activity"/>
    <property type="evidence" value="ECO:0007669"/>
    <property type="project" value="UniProtKB-KW"/>
</dbReference>
<dbReference type="GO" id="GO:0046872">
    <property type="term" value="F:metal ion binding"/>
    <property type="evidence" value="ECO:0007669"/>
    <property type="project" value="UniProtKB-KW"/>
</dbReference>
<evidence type="ECO:0000256" key="24">
    <source>
        <dbReference type="SAM" id="Phobius"/>
    </source>
</evidence>
<keyword evidence="18" id="KW-0564">Palmitate</keyword>
<evidence type="ECO:0000256" key="8">
    <source>
        <dbReference type="ARBA" id="ARBA00022695"/>
    </source>
</evidence>
<feature type="domain" description="Integrase-type" evidence="25">
    <location>
        <begin position="120"/>
        <end position="160"/>
    </location>
</feature>
<protein>
    <recommendedName>
        <fullName evidence="25">Integrase-type domain-containing protein</fullName>
    </recommendedName>
</protein>
<dbReference type="InterPro" id="IPR036862">
    <property type="entry name" value="Integrase_C_dom_sf_retrovir"/>
</dbReference>
<evidence type="ECO:0000256" key="4">
    <source>
        <dbReference type="ARBA" id="ARBA00022511"/>
    </source>
</evidence>
<evidence type="ECO:0000256" key="1">
    <source>
        <dbReference type="ARBA" id="ARBA00004402"/>
    </source>
</evidence>
<dbReference type="GO" id="GO:0003677">
    <property type="term" value="F:DNA binding"/>
    <property type="evidence" value="ECO:0007669"/>
    <property type="project" value="UniProtKB-KW"/>
</dbReference>
<keyword evidence="27" id="KW-1185">Reference proteome</keyword>
<evidence type="ECO:0000259" key="25">
    <source>
        <dbReference type="PROSITE" id="PS51027"/>
    </source>
</evidence>
<comment type="caution">
    <text evidence="26">The sequence shown here is derived from an EMBL/GenBank/DDBJ whole genome shotgun (WGS) entry which is preliminary data.</text>
</comment>
<evidence type="ECO:0000256" key="2">
    <source>
        <dbReference type="ARBA" id="ARBA00004531"/>
    </source>
</evidence>
<evidence type="ECO:0000256" key="14">
    <source>
        <dbReference type="ARBA" id="ARBA00022908"/>
    </source>
</evidence>
<dbReference type="InterPro" id="IPR001037">
    <property type="entry name" value="Integrase_C_retrovir"/>
</dbReference>
<evidence type="ECO:0000256" key="16">
    <source>
        <dbReference type="ARBA" id="ARBA00023125"/>
    </source>
</evidence>
<dbReference type="Pfam" id="PF00552">
    <property type="entry name" value="IN_DBD_C"/>
    <property type="match status" value="1"/>
</dbReference>
<keyword evidence="21" id="KW-0449">Lipoprotein</keyword>
<name>A0A3M0L1G3_HIRRU</name>
<gene>
    <name evidence="26" type="ORF">DUI87_03851</name>
</gene>
<evidence type="ECO:0000256" key="3">
    <source>
        <dbReference type="ARBA" id="ARBA00004563"/>
    </source>
</evidence>
<keyword evidence="16" id="KW-0238">DNA-binding</keyword>
<keyword evidence="10" id="KW-0479">Metal-binding</keyword>
<evidence type="ECO:0000256" key="19">
    <source>
        <dbReference type="ARBA" id="ARBA00023157"/>
    </source>
</evidence>
<feature type="DNA-binding region" description="Integrase-type" evidence="22">
    <location>
        <begin position="120"/>
        <end position="160"/>
    </location>
</feature>
<keyword evidence="8" id="KW-0548">Nucleotidyltransferase</keyword>
<dbReference type="GO" id="GO:0016787">
    <property type="term" value="F:hydrolase activity"/>
    <property type="evidence" value="ECO:0007669"/>
    <property type="project" value="UniProtKB-KW"/>
</dbReference>
<dbReference type="Gene3D" id="2.30.30.10">
    <property type="entry name" value="Integrase, C-terminal domain superfamily, retroviral"/>
    <property type="match status" value="1"/>
</dbReference>
<evidence type="ECO:0000313" key="27">
    <source>
        <dbReference type="Proteomes" id="UP000269221"/>
    </source>
</evidence>
<evidence type="ECO:0000313" key="26">
    <source>
        <dbReference type="EMBL" id="RMC19245.1"/>
    </source>
</evidence>
<dbReference type="InterPro" id="IPR018154">
    <property type="entry name" value="TLV/ENV_coat_polyprotein"/>
</dbReference>
<keyword evidence="4" id="KW-1032">Host cell membrane</keyword>
<dbReference type="PANTHER" id="PTHR10424">
    <property type="entry name" value="VIRAL ENVELOPE PROTEIN"/>
    <property type="match status" value="1"/>
</dbReference>
<evidence type="ECO:0000256" key="23">
    <source>
        <dbReference type="SAM" id="MobiDB-lite"/>
    </source>
</evidence>
<comment type="subcellular location">
    <subcellularLocation>
        <location evidence="1">Host cell membrane</location>
        <topology evidence="1">Single-pass type I membrane protein</topology>
    </subcellularLocation>
    <subcellularLocation>
        <location evidence="2">Host endomembrane system</location>
        <topology evidence="2">Peripheral membrane protein</topology>
    </subcellularLocation>
    <subcellularLocation>
        <location evidence="3">Virion membrane</location>
        <topology evidence="3">Single-pass type I membrane protein</topology>
    </subcellularLocation>
</comment>
<keyword evidence="20" id="KW-0325">Glycoprotein</keyword>
<accession>A0A3M0L1G3</accession>
<evidence type="ECO:0000256" key="17">
    <source>
        <dbReference type="ARBA" id="ARBA00023136"/>
    </source>
</evidence>
<reference evidence="26 27" key="1">
    <citation type="submission" date="2018-07" db="EMBL/GenBank/DDBJ databases">
        <title>A high quality draft genome assembly of the barn swallow (H. rustica rustica).</title>
        <authorList>
            <person name="Formenti G."/>
            <person name="Chiara M."/>
            <person name="Poveda L."/>
            <person name="Francoijs K.-J."/>
            <person name="Bonisoli-Alquati A."/>
            <person name="Canova L."/>
            <person name="Gianfranceschi L."/>
            <person name="Horner D.S."/>
            <person name="Saino N."/>
        </authorList>
    </citation>
    <scope>NUCLEOTIDE SEQUENCE [LARGE SCALE GENOMIC DNA]</scope>
    <source>
        <strain evidence="26">Chelidonia</strain>
        <tissue evidence="26">Blood</tissue>
    </source>
</reference>
<keyword evidence="12" id="KW-0378">Hydrolase</keyword>
<dbReference type="SUPFAM" id="SSF50122">
    <property type="entry name" value="DNA-binding domain of retroviral integrase"/>
    <property type="match status" value="1"/>
</dbReference>
<evidence type="ECO:0000256" key="5">
    <source>
        <dbReference type="ARBA" id="ARBA00022581"/>
    </source>
</evidence>
<evidence type="ECO:0000256" key="9">
    <source>
        <dbReference type="ARBA" id="ARBA00022722"/>
    </source>
</evidence>
<feature type="transmembrane region" description="Helical" evidence="24">
    <location>
        <begin position="275"/>
        <end position="293"/>
    </location>
</feature>
<evidence type="ECO:0000256" key="21">
    <source>
        <dbReference type="ARBA" id="ARBA00023288"/>
    </source>
</evidence>
<evidence type="ECO:0000256" key="13">
    <source>
        <dbReference type="ARBA" id="ARBA00022870"/>
    </source>
</evidence>
<feature type="compositionally biased region" description="Basic and acidic residues" evidence="23">
    <location>
        <begin position="328"/>
        <end position="348"/>
    </location>
</feature>
<dbReference type="EMBL" id="QRBI01000095">
    <property type="protein sequence ID" value="RMC19245.1"/>
    <property type="molecule type" value="Genomic_DNA"/>
</dbReference>
<keyword evidence="19" id="KW-1015">Disulfide bond</keyword>
<keyword evidence="14" id="KW-0229">DNA integration</keyword>
<dbReference type="SUPFAM" id="SSF58069">
    <property type="entry name" value="Virus ectodomain"/>
    <property type="match status" value="1"/>
</dbReference>
<keyword evidence="7 24" id="KW-0812">Transmembrane</keyword>
<organism evidence="26 27">
    <name type="scientific">Hirundo rustica rustica</name>
    <dbReference type="NCBI Taxonomy" id="333673"/>
    <lineage>
        <taxon>Eukaryota</taxon>
        <taxon>Metazoa</taxon>
        <taxon>Chordata</taxon>
        <taxon>Craniata</taxon>
        <taxon>Vertebrata</taxon>
        <taxon>Euteleostomi</taxon>
        <taxon>Archelosauria</taxon>
        <taxon>Archosauria</taxon>
        <taxon>Dinosauria</taxon>
        <taxon>Saurischia</taxon>
        <taxon>Theropoda</taxon>
        <taxon>Coelurosauria</taxon>
        <taxon>Aves</taxon>
        <taxon>Neognathae</taxon>
        <taxon>Neoaves</taxon>
        <taxon>Telluraves</taxon>
        <taxon>Australaves</taxon>
        <taxon>Passeriformes</taxon>
        <taxon>Sylvioidea</taxon>
        <taxon>Hirundinidae</taxon>
        <taxon>Hirundo</taxon>
    </lineage>
</organism>
<keyword evidence="17 24" id="KW-0472">Membrane</keyword>
<sequence length="377" mass="42667">MLPFPLNTTTNTPDLTLLDHDIAKPILTADSRFPPYRLWLTEGLHLKTANWTVTSVNFEEQGAWPLAEGEFIVIGAEPPSIRLARALFTINFLNCSFEGLNPPVVRHFGASPQFHTTEKPPIMIKDPETGKTDGPHGLVTWGRGYACVSTPTGPKWIPSKWTLGELAHLECWVAKQANLTTDALTNLLSDEETTRQATLQSRAAIDYLLLLHSHQCEEFEGLCCFNLTSRAENIHESIRQMKEVVANIKREMDDWLSGLFGSWGLSGWVTSVIKTILLCLFVLMLVIIAFGLLKRMLYNLVSTTHSPTVNRLHAPSRDQEENVELELEERPDTPEDEEGRNPDMEEHGLGYPTQHEWFAELYPQSEYLPPPFQFRSF</sequence>
<keyword evidence="6" id="KW-0808">Transferase</keyword>
<dbReference type="AlphaFoldDB" id="A0A3M0L1G3"/>
<evidence type="ECO:0000256" key="22">
    <source>
        <dbReference type="PROSITE-ProRule" id="PRU00506"/>
    </source>
</evidence>
<dbReference type="OrthoDB" id="9838443at2759"/>
<keyword evidence="5" id="KW-0945">Host-virus interaction</keyword>
<evidence type="ECO:0000256" key="12">
    <source>
        <dbReference type="ARBA" id="ARBA00022801"/>
    </source>
</evidence>
<dbReference type="PROSITE" id="PS51027">
    <property type="entry name" value="INTEGRASE_DBD"/>
    <property type="match status" value="1"/>
</dbReference>
<evidence type="ECO:0000256" key="10">
    <source>
        <dbReference type="ARBA" id="ARBA00022723"/>
    </source>
</evidence>
<evidence type="ECO:0000256" key="6">
    <source>
        <dbReference type="ARBA" id="ARBA00022679"/>
    </source>
</evidence>
<evidence type="ECO:0000256" key="20">
    <source>
        <dbReference type="ARBA" id="ARBA00023180"/>
    </source>
</evidence>
<evidence type="ECO:0000256" key="7">
    <source>
        <dbReference type="ARBA" id="ARBA00022692"/>
    </source>
</evidence>
<dbReference type="Pfam" id="PF00429">
    <property type="entry name" value="TLV_coat"/>
    <property type="match status" value="1"/>
</dbReference>
<dbReference type="GO" id="GO:0016779">
    <property type="term" value="F:nucleotidyltransferase activity"/>
    <property type="evidence" value="ECO:0007669"/>
    <property type="project" value="UniProtKB-KW"/>
</dbReference>